<feature type="chain" id="PRO_5038725345" evidence="2">
    <location>
        <begin position="21"/>
        <end position="376"/>
    </location>
</feature>
<dbReference type="Pfam" id="PF25954">
    <property type="entry name" value="Beta-barrel_RND_2"/>
    <property type="match status" value="1"/>
</dbReference>
<dbReference type="AlphaFoldDB" id="A4J8P9"/>
<dbReference type="PANTHER" id="PTHR30469">
    <property type="entry name" value="MULTIDRUG RESISTANCE PROTEIN MDTA"/>
    <property type="match status" value="1"/>
</dbReference>
<dbReference type="eggNOG" id="COG0845">
    <property type="taxonomic scope" value="Bacteria"/>
</dbReference>
<dbReference type="InterPro" id="IPR006143">
    <property type="entry name" value="RND_pump_MFP"/>
</dbReference>
<dbReference type="PROSITE" id="PS51257">
    <property type="entry name" value="PROKAR_LIPOPROTEIN"/>
    <property type="match status" value="1"/>
</dbReference>
<dbReference type="STRING" id="349161.Dred_2949"/>
<feature type="domain" description="CusB-like beta-barrel" evidence="3">
    <location>
        <begin position="221"/>
        <end position="293"/>
    </location>
</feature>
<dbReference type="InterPro" id="IPR058792">
    <property type="entry name" value="Beta-barrel_RND_2"/>
</dbReference>
<dbReference type="Proteomes" id="UP000001556">
    <property type="component" value="Chromosome"/>
</dbReference>
<dbReference type="OrthoDB" id="5392603at2"/>
<feature type="domain" description="CzcB-like barrel-sandwich hybrid" evidence="4">
    <location>
        <begin position="61"/>
        <end position="213"/>
    </location>
</feature>
<dbReference type="NCBIfam" id="TIGR01730">
    <property type="entry name" value="RND_mfp"/>
    <property type="match status" value="1"/>
</dbReference>
<dbReference type="KEGG" id="drm:Dred_2949"/>
<organism evidence="6 7">
    <name type="scientific">Desulforamulus reducens (strain ATCC BAA-1160 / DSM 100696 / MI-1)</name>
    <name type="common">Desulfotomaculum reducens</name>
    <dbReference type="NCBI Taxonomy" id="349161"/>
    <lineage>
        <taxon>Bacteria</taxon>
        <taxon>Bacillati</taxon>
        <taxon>Bacillota</taxon>
        <taxon>Clostridia</taxon>
        <taxon>Eubacteriales</taxon>
        <taxon>Peptococcaceae</taxon>
        <taxon>Desulforamulus</taxon>
    </lineage>
</organism>
<dbReference type="GO" id="GO:0015562">
    <property type="term" value="F:efflux transmembrane transporter activity"/>
    <property type="evidence" value="ECO:0007669"/>
    <property type="project" value="TreeGrafter"/>
</dbReference>
<dbReference type="Gene3D" id="2.40.30.170">
    <property type="match status" value="1"/>
</dbReference>
<evidence type="ECO:0000259" key="3">
    <source>
        <dbReference type="Pfam" id="PF25954"/>
    </source>
</evidence>
<evidence type="ECO:0000259" key="5">
    <source>
        <dbReference type="Pfam" id="PF25989"/>
    </source>
</evidence>
<evidence type="ECO:0000256" key="1">
    <source>
        <dbReference type="ARBA" id="ARBA00009477"/>
    </source>
</evidence>
<keyword evidence="2" id="KW-0732">Signal</keyword>
<evidence type="ECO:0000313" key="6">
    <source>
        <dbReference type="EMBL" id="ABO51452.1"/>
    </source>
</evidence>
<dbReference type="Pfam" id="PF25973">
    <property type="entry name" value="BSH_CzcB"/>
    <property type="match status" value="1"/>
</dbReference>
<dbReference type="EMBL" id="CP000612">
    <property type="protein sequence ID" value="ABO51452.1"/>
    <property type="molecule type" value="Genomic_DNA"/>
</dbReference>
<evidence type="ECO:0000313" key="7">
    <source>
        <dbReference type="Proteomes" id="UP000001556"/>
    </source>
</evidence>
<proteinExistence type="inferred from homology"/>
<dbReference type="Gene3D" id="2.40.50.100">
    <property type="match status" value="1"/>
</dbReference>
<dbReference type="InterPro" id="IPR058647">
    <property type="entry name" value="BSH_CzcB-like"/>
</dbReference>
<dbReference type="HOGENOM" id="CLU_018816_14_1_9"/>
<dbReference type="GO" id="GO:1990281">
    <property type="term" value="C:efflux pump complex"/>
    <property type="evidence" value="ECO:0007669"/>
    <property type="project" value="TreeGrafter"/>
</dbReference>
<dbReference type="InterPro" id="IPR058637">
    <property type="entry name" value="YknX-like_C"/>
</dbReference>
<keyword evidence="7" id="KW-1185">Reference proteome</keyword>
<comment type="similarity">
    <text evidence="1">Belongs to the membrane fusion protein (MFP) (TC 8.A.1) family.</text>
</comment>
<name>A4J8P9_DESRM</name>
<dbReference type="Gene3D" id="2.40.420.20">
    <property type="match status" value="1"/>
</dbReference>
<dbReference type="Pfam" id="PF25989">
    <property type="entry name" value="YknX_C"/>
    <property type="match status" value="1"/>
</dbReference>
<dbReference type="SUPFAM" id="SSF111369">
    <property type="entry name" value="HlyD-like secretion proteins"/>
    <property type="match status" value="1"/>
</dbReference>
<feature type="domain" description="YknX-like C-terminal permuted SH3-like" evidence="5">
    <location>
        <begin position="299"/>
        <end position="367"/>
    </location>
</feature>
<dbReference type="RefSeq" id="WP_011879243.1">
    <property type="nucleotide sequence ID" value="NC_009253.1"/>
</dbReference>
<dbReference type="PANTHER" id="PTHR30469:SF33">
    <property type="entry name" value="SLR1207 PROTEIN"/>
    <property type="match status" value="1"/>
</dbReference>
<protein>
    <submittedName>
        <fullName evidence="6">Efflux transporter, RND family, MFP subunit</fullName>
    </submittedName>
</protein>
<feature type="signal peptide" evidence="2">
    <location>
        <begin position="1"/>
        <end position="20"/>
    </location>
</feature>
<sequence>MKRIVSLISLLLLIAISMGGCGEKPKAQEEKLVPVETIKVSTNDLAHTLSTTGEVIAGADVNVMPKATGRVQKVLVKVGDNVHKGQVLFQLEGNDARNAMDQAEAGLALAQANLERSQQGLKDSEINFERNKVLYDAQAISKVQFEQAESGLVTAQTNVKVSEAQVKQAQALVNTTQENYNNSTVTSPIDGTVAAVNVDPGEMVNPQTSPVTVVQIDTTKVKVNVSENVVDSIKPGSKVPVTINALNKTVNGTIFSVAPKADPSTRAFAVEIKLPNKNGEIKPGMVAKLDLSTGKSQGVLALPVDAVLERDGQYSVFILEEGKAKEISVKVGITSGELTEIKSGLKTGQTVIVKGNRLVGDGQKVKVVKELGGAAK</sequence>
<evidence type="ECO:0000256" key="2">
    <source>
        <dbReference type="SAM" id="SignalP"/>
    </source>
</evidence>
<reference evidence="6 7" key="1">
    <citation type="submission" date="2007-03" db="EMBL/GenBank/DDBJ databases">
        <title>Complete sequence of Desulfotomaculum reducens MI-1.</title>
        <authorList>
            <consortium name="US DOE Joint Genome Institute"/>
            <person name="Copeland A."/>
            <person name="Lucas S."/>
            <person name="Lapidus A."/>
            <person name="Barry K."/>
            <person name="Detter J.C."/>
            <person name="Glavina del Rio T."/>
            <person name="Hammon N."/>
            <person name="Israni S."/>
            <person name="Dalin E."/>
            <person name="Tice H."/>
            <person name="Pitluck S."/>
            <person name="Sims D."/>
            <person name="Brettin T."/>
            <person name="Bruce D."/>
            <person name="Han C."/>
            <person name="Tapia R."/>
            <person name="Schmutz J."/>
            <person name="Larimer F."/>
            <person name="Land M."/>
            <person name="Hauser L."/>
            <person name="Kyrpides N."/>
            <person name="Kim E."/>
            <person name="Tebo B.M."/>
            <person name="Richardson P."/>
        </authorList>
    </citation>
    <scope>NUCLEOTIDE SEQUENCE [LARGE SCALE GENOMIC DNA]</scope>
    <source>
        <strain evidence="6 7">MI-1</strain>
    </source>
</reference>
<gene>
    <name evidence="6" type="ordered locus">Dred_2949</name>
</gene>
<evidence type="ECO:0000259" key="4">
    <source>
        <dbReference type="Pfam" id="PF25973"/>
    </source>
</evidence>
<accession>A4J8P9</accession>
<dbReference type="Gene3D" id="1.10.287.470">
    <property type="entry name" value="Helix hairpin bin"/>
    <property type="match status" value="1"/>
</dbReference>